<accession>A0AAV2F547</accession>
<feature type="domain" description="DDE Tnp4" evidence="5">
    <location>
        <begin position="1"/>
        <end position="69"/>
    </location>
</feature>
<dbReference type="GO" id="GO:0046872">
    <property type="term" value="F:metal ion binding"/>
    <property type="evidence" value="ECO:0007669"/>
    <property type="project" value="UniProtKB-KW"/>
</dbReference>
<protein>
    <recommendedName>
        <fullName evidence="8">Transposase</fullName>
    </recommendedName>
</protein>
<proteinExistence type="predicted"/>
<evidence type="ECO:0008006" key="8">
    <source>
        <dbReference type="Google" id="ProtNLM"/>
    </source>
</evidence>
<dbReference type="Proteomes" id="UP001497516">
    <property type="component" value="Chromosome 6"/>
</dbReference>
<evidence type="ECO:0000259" key="4">
    <source>
        <dbReference type="Pfam" id="PF12776"/>
    </source>
</evidence>
<organism evidence="6 7">
    <name type="scientific">Linum trigynum</name>
    <dbReference type="NCBI Taxonomy" id="586398"/>
    <lineage>
        <taxon>Eukaryota</taxon>
        <taxon>Viridiplantae</taxon>
        <taxon>Streptophyta</taxon>
        <taxon>Embryophyta</taxon>
        <taxon>Tracheophyta</taxon>
        <taxon>Spermatophyta</taxon>
        <taxon>Magnoliopsida</taxon>
        <taxon>eudicotyledons</taxon>
        <taxon>Gunneridae</taxon>
        <taxon>Pentapetalae</taxon>
        <taxon>rosids</taxon>
        <taxon>fabids</taxon>
        <taxon>Malpighiales</taxon>
        <taxon>Linaceae</taxon>
        <taxon>Linum</taxon>
    </lineage>
</organism>
<dbReference type="PANTHER" id="PTHR46250">
    <property type="entry name" value="MYB/SANT-LIKE DNA-BINDING DOMAIN PROTEIN-RELATED"/>
    <property type="match status" value="1"/>
</dbReference>
<evidence type="ECO:0000313" key="7">
    <source>
        <dbReference type="Proteomes" id="UP001497516"/>
    </source>
</evidence>
<keyword evidence="2" id="KW-0479">Metal-binding</keyword>
<sequence>MNVLGVCNSKLEFLYCLAGWEGSTHDGKVLRDASLRPNGLRVLKGIYYLCDQGYSNFEGFLTPYRGQQMGRKIKEIKVEGEEPIPPQPKGPYFCWNEALDGILIECMLELVEKHQVENGNFKNGAFTKLKTMMNQKLPGCGVKVEPNIRSRHRKLKRDFMVVHLLRSKSRQGWDELTLTPMIDDDVFADLLKVHLNTKNLNKTPFPHYYKLLQIFGKGGTAQGRVTCGISDPVYSPQTVVNLDDLESPIDLEDPKSTEILMDIMSKGIEKSLRETGGPQQTQSQPIKEEKSAKAGVGSNSTIKKKAKKLEFNNDEAIANVVSELGGLKLVISKAVEALGSIMGDRGECRRF</sequence>
<dbReference type="InterPro" id="IPR024752">
    <property type="entry name" value="Myb/SANT-like_dom"/>
</dbReference>
<comment type="cofactor">
    <cofactor evidence="1">
        <name>a divalent metal cation</name>
        <dbReference type="ChEBI" id="CHEBI:60240"/>
    </cofactor>
</comment>
<gene>
    <name evidence="6" type="ORF">LTRI10_LOCUS33664</name>
</gene>
<dbReference type="EMBL" id="OZ034819">
    <property type="protein sequence ID" value="CAL1393062.1"/>
    <property type="molecule type" value="Genomic_DNA"/>
</dbReference>
<evidence type="ECO:0000256" key="1">
    <source>
        <dbReference type="ARBA" id="ARBA00001968"/>
    </source>
</evidence>
<evidence type="ECO:0000259" key="5">
    <source>
        <dbReference type="Pfam" id="PF13359"/>
    </source>
</evidence>
<dbReference type="AlphaFoldDB" id="A0AAV2F547"/>
<evidence type="ECO:0000256" key="2">
    <source>
        <dbReference type="ARBA" id="ARBA00022723"/>
    </source>
</evidence>
<evidence type="ECO:0000313" key="6">
    <source>
        <dbReference type="EMBL" id="CAL1393062.1"/>
    </source>
</evidence>
<evidence type="ECO:0000256" key="3">
    <source>
        <dbReference type="SAM" id="MobiDB-lite"/>
    </source>
</evidence>
<dbReference type="Pfam" id="PF12776">
    <property type="entry name" value="Myb_DNA-bind_3"/>
    <property type="match status" value="1"/>
</dbReference>
<keyword evidence="7" id="KW-1185">Reference proteome</keyword>
<feature type="region of interest" description="Disordered" evidence="3">
    <location>
        <begin position="273"/>
        <end position="299"/>
    </location>
</feature>
<dbReference type="InterPro" id="IPR027806">
    <property type="entry name" value="HARBI1_dom"/>
</dbReference>
<reference evidence="6 7" key="1">
    <citation type="submission" date="2024-04" db="EMBL/GenBank/DDBJ databases">
        <authorList>
            <person name="Fracassetti M."/>
        </authorList>
    </citation>
    <scope>NUCLEOTIDE SEQUENCE [LARGE SCALE GENOMIC DNA]</scope>
</reference>
<dbReference type="Pfam" id="PF13359">
    <property type="entry name" value="DDE_Tnp_4"/>
    <property type="match status" value="1"/>
</dbReference>
<name>A0AAV2F547_9ROSI</name>
<feature type="domain" description="Myb/SANT-like" evidence="4">
    <location>
        <begin position="95"/>
        <end position="184"/>
    </location>
</feature>
<dbReference type="PANTHER" id="PTHR46250:SF15">
    <property type="entry name" value="OS01G0523800 PROTEIN"/>
    <property type="match status" value="1"/>
</dbReference>